<dbReference type="FunFam" id="1.10.10.10:FF:000001">
    <property type="entry name" value="LysR family transcriptional regulator"/>
    <property type="match status" value="1"/>
</dbReference>
<dbReference type="SUPFAM" id="SSF46785">
    <property type="entry name" value="Winged helix' DNA-binding domain"/>
    <property type="match status" value="1"/>
</dbReference>
<dbReference type="Gene3D" id="1.10.10.10">
    <property type="entry name" value="Winged helix-like DNA-binding domain superfamily/Winged helix DNA-binding domain"/>
    <property type="match status" value="1"/>
</dbReference>
<evidence type="ECO:0000313" key="8">
    <source>
        <dbReference type="Proteomes" id="UP000672602"/>
    </source>
</evidence>
<dbReference type="GO" id="GO:0003677">
    <property type="term" value="F:DNA binding"/>
    <property type="evidence" value="ECO:0007669"/>
    <property type="project" value="UniProtKB-KW"/>
</dbReference>
<name>A0A8J7SQ11_9PROT</name>
<dbReference type="Pfam" id="PF03466">
    <property type="entry name" value="LysR_substrate"/>
    <property type="match status" value="1"/>
</dbReference>
<evidence type="ECO:0000256" key="1">
    <source>
        <dbReference type="ARBA" id="ARBA00009437"/>
    </source>
</evidence>
<dbReference type="GO" id="GO:0032993">
    <property type="term" value="C:protein-DNA complex"/>
    <property type="evidence" value="ECO:0007669"/>
    <property type="project" value="TreeGrafter"/>
</dbReference>
<evidence type="ECO:0000313" key="7">
    <source>
        <dbReference type="EMBL" id="MBP5858726.1"/>
    </source>
</evidence>
<dbReference type="CDD" id="cd08411">
    <property type="entry name" value="PBP2_OxyR"/>
    <property type="match status" value="1"/>
</dbReference>
<evidence type="ECO:0000256" key="4">
    <source>
        <dbReference type="ARBA" id="ARBA00023159"/>
    </source>
</evidence>
<dbReference type="EMBL" id="JAGMWN010000010">
    <property type="protein sequence ID" value="MBP5858726.1"/>
    <property type="molecule type" value="Genomic_DNA"/>
</dbReference>
<keyword evidence="4" id="KW-0010">Activator</keyword>
<dbReference type="AlphaFoldDB" id="A0A8J7SQ11"/>
<dbReference type="InterPro" id="IPR005119">
    <property type="entry name" value="LysR_subst-bd"/>
</dbReference>
<reference evidence="7" key="1">
    <citation type="submission" date="2021-04" db="EMBL/GenBank/DDBJ databases">
        <authorList>
            <person name="Zhang D.-C."/>
        </authorList>
    </citation>
    <scope>NUCLEOTIDE SEQUENCE</scope>
    <source>
        <strain evidence="7">CGMCC 1.15697</strain>
    </source>
</reference>
<keyword evidence="2" id="KW-0805">Transcription regulation</keyword>
<organism evidence="7 8">
    <name type="scientific">Marivibrio halodurans</name>
    <dbReference type="NCBI Taxonomy" id="2039722"/>
    <lineage>
        <taxon>Bacteria</taxon>
        <taxon>Pseudomonadati</taxon>
        <taxon>Pseudomonadota</taxon>
        <taxon>Alphaproteobacteria</taxon>
        <taxon>Rhodospirillales</taxon>
        <taxon>Rhodospirillaceae</taxon>
        <taxon>Marivibrio</taxon>
    </lineage>
</organism>
<comment type="similarity">
    <text evidence="1">Belongs to the LysR transcriptional regulatory family.</text>
</comment>
<dbReference type="RefSeq" id="WP_210683311.1">
    <property type="nucleotide sequence ID" value="NZ_JAGMWN010000010.1"/>
</dbReference>
<dbReference type="InterPro" id="IPR036388">
    <property type="entry name" value="WH-like_DNA-bd_sf"/>
</dbReference>
<keyword evidence="3" id="KW-0238">DNA-binding</keyword>
<accession>A0A8J7SQ11</accession>
<dbReference type="SUPFAM" id="SSF53850">
    <property type="entry name" value="Periplasmic binding protein-like II"/>
    <property type="match status" value="1"/>
</dbReference>
<dbReference type="PANTHER" id="PTHR30346">
    <property type="entry name" value="TRANSCRIPTIONAL DUAL REGULATOR HCAR-RELATED"/>
    <property type="match status" value="1"/>
</dbReference>
<dbReference type="InterPro" id="IPR036390">
    <property type="entry name" value="WH_DNA-bd_sf"/>
</dbReference>
<dbReference type="PROSITE" id="PS50931">
    <property type="entry name" value="HTH_LYSR"/>
    <property type="match status" value="1"/>
</dbReference>
<dbReference type="PRINTS" id="PR00039">
    <property type="entry name" value="HTHLYSR"/>
</dbReference>
<dbReference type="PANTHER" id="PTHR30346:SF26">
    <property type="entry name" value="HYDROGEN PEROXIDE-INDUCIBLE GENES ACTIVATOR"/>
    <property type="match status" value="1"/>
</dbReference>
<comment type="caution">
    <text evidence="7">The sequence shown here is derived from an EMBL/GenBank/DDBJ whole genome shotgun (WGS) entry which is preliminary data.</text>
</comment>
<dbReference type="InterPro" id="IPR000847">
    <property type="entry name" value="LysR_HTH_N"/>
</dbReference>
<evidence type="ECO:0000256" key="3">
    <source>
        <dbReference type="ARBA" id="ARBA00023125"/>
    </source>
</evidence>
<evidence type="ECO:0000256" key="2">
    <source>
        <dbReference type="ARBA" id="ARBA00023015"/>
    </source>
</evidence>
<feature type="domain" description="HTH lysR-type" evidence="6">
    <location>
        <begin position="1"/>
        <end position="58"/>
    </location>
</feature>
<evidence type="ECO:0000259" key="6">
    <source>
        <dbReference type="PROSITE" id="PS50931"/>
    </source>
</evidence>
<dbReference type="Proteomes" id="UP000672602">
    <property type="component" value="Unassembled WGS sequence"/>
</dbReference>
<dbReference type="Pfam" id="PF00126">
    <property type="entry name" value="HTH_1"/>
    <property type="match status" value="1"/>
</dbReference>
<dbReference type="GO" id="GO:0003700">
    <property type="term" value="F:DNA-binding transcription factor activity"/>
    <property type="evidence" value="ECO:0007669"/>
    <property type="project" value="InterPro"/>
</dbReference>
<sequence length="313" mass="33941">MNLRDLAYLRAVAAFEHFGRASERCHVSQPTLSGQIKKLEEELGVTLFERTNKSVRPTPVGAEIAAIAARALEAADDIRRAAAAHRDPLAGPTRLGLIPTIAPWLVPGLLPEVDRHLPHLDLTLLEEMTEPLTRRLLDGDLDAAVIATAPEERGLAEIPLYDEPFWFAIPRGHPLETAQRIRATDIDPTELLLLSEGHCFRDQALSFCHRARPDAAVRADTRATSVETVMNLVSAGHGTTLVPATAVARGYWMTDAGILARPIEGATPGSTAPEASRRVRLVHRAASPRTDLMRALAAAIRATLPNLVRPLAA</sequence>
<protein>
    <submittedName>
        <fullName evidence="7">LysR family transcriptional regulator</fullName>
    </submittedName>
</protein>
<dbReference type="Gene3D" id="3.40.190.10">
    <property type="entry name" value="Periplasmic binding protein-like II"/>
    <property type="match status" value="2"/>
</dbReference>
<keyword evidence="8" id="KW-1185">Reference proteome</keyword>
<proteinExistence type="inferred from homology"/>
<keyword evidence="5" id="KW-0804">Transcription</keyword>
<evidence type="ECO:0000256" key="5">
    <source>
        <dbReference type="ARBA" id="ARBA00023163"/>
    </source>
</evidence>
<gene>
    <name evidence="7" type="ORF">KAJ83_17025</name>
</gene>